<sequence>MAECVTSPFCFKLYTQRRPFTERGGFSHQTINFKTVQRKYSRNGCECFHFSTQKTYEPSVFRAPDLKMTHSLRTFPLNCNGIGALVDFDGSTASSLVPVVNQVLLMGSILLTYMAGVIPINKSYTSDQKSNSIKNALGESSDISGSAMKQNDLVESNYVLDVVREKLLNSLKALENEAYAGDTILQYAKKPLSLNAVAEGPKLRLLWAAFLQIEEEAGIVNNNSSVSISVGTDDLFKVFSEVIQRSCHSICAKWLEKEFFLVKGNTDKDRETWYYKAPSPDVISRRSNPL</sequence>
<dbReference type="Proteomes" id="UP001157006">
    <property type="component" value="Chromosome 5"/>
</dbReference>
<evidence type="ECO:0000313" key="1">
    <source>
        <dbReference type="EMBL" id="CAI8612382.1"/>
    </source>
</evidence>
<dbReference type="PANTHER" id="PTHR36807:SF2">
    <property type="entry name" value="PHOSPHOGLYCOLATE PHOSPHATASE"/>
    <property type="match status" value="1"/>
</dbReference>
<gene>
    <name evidence="1" type="ORF">VFH_V031800</name>
</gene>
<proteinExistence type="predicted"/>
<protein>
    <submittedName>
        <fullName evidence="1">Uncharacterized protein</fullName>
    </submittedName>
</protein>
<reference evidence="1 2" key="1">
    <citation type="submission" date="2023-01" db="EMBL/GenBank/DDBJ databases">
        <authorList>
            <person name="Kreplak J."/>
        </authorList>
    </citation>
    <scope>NUCLEOTIDE SEQUENCE [LARGE SCALE GENOMIC DNA]</scope>
</reference>
<dbReference type="AlphaFoldDB" id="A0AAV1APW0"/>
<keyword evidence="2" id="KW-1185">Reference proteome</keyword>
<organism evidence="1 2">
    <name type="scientific">Vicia faba</name>
    <name type="common">Broad bean</name>
    <name type="synonym">Faba vulgaris</name>
    <dbReference type="NCBI Taxonomy" id="3906"/>
    <lineage>
        <taxon>Eukaryota</taxon>
        <taxon>Viridiplantae</taxon>
        <taxon>Streptophyta</taxon>
        <taxon>Embryophyta</taxon>
        <taxon>Tracheophyta</taxon>
        <taxon>Spermatophyta</taxon>
        <taxon>Magnoliopsida</taxon>
        <taxon>eudicotyledons</taxon>
        <taxon>Gunneridae</taxon>
        <taxon>Pentapetalae</taxon>
        <taxon>rosids</taxon>
        <taxon>fabids</taxon>
        <taxon>Fabales</taxon>
        <taxon>Fabaceae</taxon>
        <taxon>Papilionoideae</taxon>
        <taxon>50 kb inversion clade</taxon>
        <taxon>NPAAA clade</taxon>
        <taxon>Hologalegina</taxon>
        <taxon>IRL clade</taxon>
        <taxon>Fabeae</taxon>
        <taxon>Vicia</taxon>
    </lineage>
</organism>
<name>A0AAV1APW0_VICFA</name>
<accession>A0AAV1APW0</accession>
<dbReference type="PANTHER" id="PTHR36807">
    <property type="entry name" value="PHOSPHOGLYCOLATE PHOSPHATASE"/>
    <property type="match status" value="1"/>
</dbReference>
<evidence type="ECO:0000313" key="2">
    <source>
        <dbReference type="Proteomes" id="UP001157006"/>
    </source>
</evidence>
<dbReference type="EMBL" id="OX451740">
    <property type="protein sequence ID" value="CAI8612382.1"/>
    <property type="molecule type" value="Genomic_DNA"/>
</dbReference>